<keyword evidence="5" id="KW-0249">Electron transport</keyword>
<name>A0AAF1BSA6_9TREE</name>
<dbReference type="Pfam" id="PF08030">
    <property type="entry name" value="NAD_binding_6"/>
    <property type="match status" value="1"/>
</dbReference>
<feature type="transmembrane region" description="Helical" evidence="12">
    <location>
        <begin position="246"/>
        <end position="267"/>
    </location>
</feature>
<organism evidence="15 16">
    <name type="scientific">Vanrija pseudolonga</name>
    <dbReference type="NCBI Taxonomy" id="143232"/>
    <lineage>
        <taxon>Eukaryota</taxon>
        <taxon>Fungi</taxon>
        <taxon>Dikarya</taxon>
        <taxon>Basidiomycota</taxon>
        <taxon>Agaricomycotina</taxon>
        <taxon>Tremellomycetes</taxon>
        <taxon>Trichosporonales</taxon>
        <taxon>Trichosporonaceae</taxon>
        <taxon>Vanrija</taxon>
    </lineage>
</organism>
<keyword evidence="13" id="KW-0732">Signal</keyword>
<feature type="domain" description="FAD-binding FR-type" evidence="14">
    <location>
        <begin position="429"/>
        <end position="557"/>
    </location>
</feature>
<dbReference type="InterPro" id="IPR013130">
    <property type="entry name" value="Fe3_Rdtase_TM_dom"/>
</dbReference>
<reference evidence="15" key="1">
    <citation type="submission" date="2023-10" db="EMBL/GenBank/DDBJ databases">
        <authorList>
            <person name="Noh H."/>
        </authorList>
    </citation>
    <scope>NUCLEOTIDE SEQUENCE</scope>
    <source>
        <strain evidence="15">DUCC4014</strain>
    </source>
</reference>
<keyword evidence="3" id="KW-0813">Transport</keyword>
<keyword evidence="16" id="KW-1185">Reference proteome</keyword>
<evidence type="ECO:0000256" key="3">
    <source>
        <dbReference type="ARBA" id="ARBA00022448"/>
    </source>
</evidence>
<dbReference type="InterPro" id="IPR013112">
    <property type="entry name" value="FAD-bd_8"/>
</dbReference>
<dbReference type="PROSITE" id="PS51384">
    <property type="entry name" value="FAD_FR"/>
    <property type="match status" value="1"/>
</dbReference>
<dbReference type="EMBL" id="CP086718">
    <property type="protein sequence ID" value="WOO83203.1"/>
    <property type="molecule type" value="Genomic_DNA"/>
</dbReference>
<evidence type="ECO:0000313" key="16">
    <source>
        <dbReference type="Proteomes" id="UP000827549"/>
    </source>
</evidence>
<dbReference type="Gene3D" id="3.40.50.80">
    <property type="entry name" value="Nucleotide-binding domain of ferredoxin-NADP reductase (FNR) module"/>
    <property type="match status" value="1"/>
</dbReference>
<dbReference type="InterPro" id="IPR013121">
    <property type="entry name" value="Fe_red_NAD-bd_6"/>
</dbReference>
<feature type="chain" id="PRO_5042266203" evidence="13">
    <location>
        <begin position="20"/>
        <end position="755"/>
    </location>
</feature>
<evidence type="ECO:0000256" key="4">
    <source>
        <dbReference type="ARBA" id="ARBA00022692"/>
    </source>
</evidence>
<dbReference type="Proteomes" id="UP000827549">
    <property type="component" value="Chromosome 5"/>
</dbReference>
<evidence type="ECO:0000313" key="15">
    <source>
        <dbReference type="EMBL" id="WOO83203.1"/>
    </source>
</evidence>
<dbReference type="SFLD" id="SFLDS00052">
    <property type="entry name" value="Ferric_Reductase_Domain"/>
    <property type="match status" value="1"/>
</dbReference>
<evidence type="ECO:0000256" key="2">
    <source>
        <dbReference type="ARBA" id="ARBA00006278"/>
    </source>
</evidence>
<keyword evidence="9 12" id="KW-0472">Membrane</keyword>
<evidence type="ECO:0000256" key="6">
    <source>
        <dbReference type="ARBA" id="ARBA00022989"/>
    </source>
</evidence>
<comment type="subcellular location">
    <subcellularLocation>
        <location evidence="1">Membrane</location>
        <topology evidence="1">Multi-pass membrane protein</topology>
    </subcellularLocation>
</comment>
<keyword evidence="10" id="KW-0325">Glycoprotein</keyword>
<evidence type="ECO:0000256" key="11">
    <source>
        <dbReference type="SAM" id="MobiDB-lite"/>
    </source>
</evidence>
<dbReference type="PANTHER" id="PTHR32361">
    <property type="entry name" value="FERRIC/CUPRIC REDUCTASE TRANSMEMBRANE COMPONENT"/>
    <property type="match status" value="1"/>
</dbReference>
<evidence type="ECO:0000259" key="14">
    <source>
        <dbReference type="PROSITE" id="PS51384"/>
    </source>
</evidence>
<feature type="transmembrane region" description="Helical" evidence="12">
    <location>
        <begin position="328"/>
        <end position="346"/>
    </location>
</feature>
<gene>
    <name evidence="15" type="primary">freB_0</name>
    <name evidence="15" type="ORF">LOC62_05G006726</name>
</gene>
<feature type="transmembrane region" description="Helical" evidence="12">
    <location>
        <begin position="361"/>
        <end position="380"/>
    </location>
</feature>
<comment type="similarity">
    <text evidence="2">Belongs to the ferric reductase (FRE) family.</text>
</comment>
<feature type="transmembrane region" description="Helical" evidence="12">
    <location>
        <begin position="387"/>
        <end position="408"/>
    </location>
</feature>
<dbReference type="SFLD" id="SFLDG01168">
    <property type="entry name" value="Ferric_reductase_subgroup_(FRE"/>
    <property type="match status" value="1"/>
</dbReference>
<protein>
    <submittedName>
        <fullName evidence="15">Ferric/cupric reductase transmembrane component B</fullName>
    </submittedName>
</protein>
<evidence type="ECO:0000256" key="1">
    <source>
        <dbReference type="ARBA" id="ARBA00004141"/>
    </source>
</evidence>
<dbReference type="Pfam" id="PF08022">
    <property type="entry name" value="FAD_binding_8"/>
    <property type="match status" value="1"/>
</dbReference>
<dbReference type="GO" id="GO:0006879">
    <property type="term" value="P:intracellular iron ion homeostasis"/>
    <property type="evidence" value="ECO:0007669"/>
    <property type="project" value="TreeGrafter"/>
</dbReference>
<dbReference type="InterPro" id="IPR039261">
    <property type="entry name" value="FNR_nucleotide-bd"/>
</dbReference>
<feature type="transmembrane region" description="Helical" evidence="12">
    <location>
        <begin position="294"/>
        <end position="316"/>
    </location>
</feature>
<dbReference type="CDD" id="cd06186">
    <property type="entry name" value="NOX_Duox_like_FAD_NADP"/>
    <property type="match status" value="1"/>
</dbReference>
<dbReference type="SUPFAM" id="SSF52343">
    <property type="entry name" value="Ferredoxin reductase-like, C-terminal NADP-linked domain"/>
    <property type="match status" value="1"/>
</dbReference>
<dbReference type="Pfam" id="PF01794">
    <property type="entry name" value="Ferric_reduct"/>
    <property type="match status" value="1"/>
</dbReference>
<dbReference type="GO" id="GO:0006826">
    <property type="term" value="P:iron ion transport"/>
    <property type="evidence" value="ECO:0007669"/>
    <property type="project" value="TreeGrafter"/>
</dbReference>
<keyword evidence="8" id="KW-0406">Ion transport</keyword>
<evidence type="ECO:0000256" key="9">
    <source>
        <dbReference type="ARBA" id="ARBA00023136"/>
    </source>
</evidence>
<dbReference type="PANTHER" id="PTHR32361:SF9">
    <property type="entry name" value="FERRIC REDUCTASE TRANSMEMBRANE COMPONENT 3-RELATED"/>
    <property type="match status" value="1"/>
</dbReference>
<evidence type="ECO:0000256" key="5">
    <source>
        <dbReference type="ARBA" id="ARBA00022982"/>
    </source>
</evidence>
<evidence type="ECO:0000256" key="10">
    <source>
        <dbReference type="ARBA" id="ARBA00023180"/>
    </source>
</evidence>
<dbReference type="InterPro" id="IPR051410">
    <property type="entry name" value="Ferric/Cupric_Reductase"/>
</dbReference>
<evidence type="ECO:0000256" key="8">
    <source>
        <dbReference type="ARBA" id="ARBA00023065"/>
    </source>
</evidence>
<dbReference type="GO" id="GO:0015677">
    <property type="term" value="P:copper ion import"/>
    <property type="evidence" value="ECO:0007669"/>
    <property type="project" value="TreeGrafter"/>
</dbReference>
<keyword evidence="4 12" id="KW-0812">Transmembrane</keyword>
<accession>A0AAF1BSA6</accession>
<sequence>MRLSTLALGALATLPLALAGEKVVDTKHRPTWCFSACDDTLSPIHFTDKNDSLGYYQSKLASPLYIASVVGCMETYCKDHALVGWDYVLNYAKEQGVEAPAYTSLLKLLPPLSSMEVIDTEVVMHNTSNMYAAPVLPNQVNFDHGRDTEWTWDDEMIMHHAFGWALWLLLGLMVIVGVANRLLTAYVAHKHRNSVDAESAGASSSKATGLTRAYTWYRGNVSTPALLGYRHLQPWGWVSIPTRLQAIAIAFYVILNLIFTLVGYHVFPENMYYSEYPTSFQLWRYVADRTGIMAFYNLPLLWMLAGRNDFLIWLTGWTYQSCNIFHRWAARVAVVQSIIHSAAYTWLERDDPYSELWAQEYWRTGVIATVAMCVLLPLSLKPIRDKVYEVFLILHICLAVVVLVMLWYHVKIFDGSYNPWLYACIGVWAFDRLLRVGRIAVLSFRTLGQQNTVATMTGGPEGLVRMSVNSSVRLHPKPGSYYFLYSPRSIKPWENHPFTLGSWEQTEAGTTLHFLFAPQAGWTRSIQKRIAKVSDGVAPSTSMRVLLEGPYGHDHPVTSYENILLIAGGSGITAILPYVFALQNESGPRHARHVTVVWVVRNAHYAADVLARELAPKHTHGIDIQVHVSREEGATASDVIDELPTDVAAEVESDDGSSSSPQESPVHEKPEGGKERDSDSDGEGHLRIRSGRPVMDTLVGRSVSQLIGAERLAVLGCGPAGMMDDLRRAVSTRYGSGEGQVSGSTIEYFEEAFMW</sequence>
<evidence type="ECO:0000256" key="12">
    <source>
        <dbReference type="SAM" id="Phobius"/>
    </source>
</evidence>
<dbReference type="GO" id="GO:0005886">
    <property type="term" value="C:plasma membrane"/>
    <property type="evidence" value="ECO:0007669"/>
    <property type="project" value="TreeGrafter"/>
</dbReference>
<feature type="signal peptide" evidence="13">
    <location>
        <begin position="1"/>
        <end position="19"/>
    </location>
</feature>
<proteinExistence type="inferred from homology"/>
<dbReference type="GO" id="GO:0000293">
    <property type="term" value="F:ferric-chelate reductase activity"/>
    <property type="evidence" value="ECO:0007669"/>
    <property type="project" value="UniProtKB-ARBA"/>
</dbReference>
<evidence type="ECO:0000256" key="13">
    <source>
        <dbReference type="SAM" id="SignalP"/>
    </source>
</evidence>
<feature type="compositionally biased region" description="Basic and acidic residues" evidence="11">
    <location>
        <begin position="665"/>
        <end position="686"/>
    </location>
</feature>
<keyword evidence="7" id="KW-0560">Oxidoreductase</keyword>
<feature type="region of interest" description="Disordered" evidence="11">
    <location>
        <begin position="649"/>
        <end position="688"/>
    </location>
</feature>
<dbReference type="GeneID" id="87809902"/>
<dbReference type="RefSeq" id="XP_062629229.1">
    <property type="nucleotide sequence ID" value="XM_062773245.1"/>
</dbReference>
<keyword evidence="6 12" id="KW-1133">Transmembrane helix</keyword>
<dbReference type="AlphaFoldDB" id="A0AAF1BSA6"/>
<evidence type="ECO:0000256" key="7">
    <source>
        <dbReference type="ARBA" id="ARBA00023002"/>
    </source>
</evidence>
<feature type="transmembrane region" description="Helical" evidence="12">
    <location>
        <begin position="164"/>
        <end position="183"/>
    </location>
</feature>
<dbReference type="InterPro" id="IPR017927">
    <property type="entry name" value="FAD-bd_FR_type"/>
</dbReference>